<keyword evidence="6" id="KW-1185">Reference proteome</keyword>
<dbReference type="Proteomes" id="UP000321723">
    <property type="component" value="Unassembled WGS sequence"/>
</dbReference>
<gene>
    <name evidence="4" type="ORF">CHO01_24120</name>
    <name evidence="5" type="ORF">HNR08_000941</name>
</gene>
<name>A0A511FDH1_9CELL</name>
<reference evidence="4 6" key="1">
    <citation type="submission" date="2019-07" db="EMBL/GenBank/DDBJ databases">
        <title>Whole genome shotgun sequence of Cellulomonas hominis NBRC 16055.</title>
        <authorList>
            <person name="Hosoyama A."/>
            <person name="Uohara A."/>
            <person name="Ohji S."/>
            <person name="Ichikawa N."/>
        </authorList>
    </citation>
    <scope>NUCLEOTIDE SEQUENCE [LARGE SCALE GENOMIC DNA]</scope>
    <source>
        <strain evidence="4 6">NBRC 16055</strain>
    </source>
</reference>
<evidence type="ECO:0000256" key="2">
    <source>
        <dbReference type="ARBA" id="ARBA00022795"/>
    </source>
</evidence>
<dbReference type="GO" id="GO:0044781">
    <property type="term" value="P:bacterial-type flagellum organization"/>
    <property type="evidence" value="ECO:0007669"/>
    <property type="project" value="UniProtKB-KW"/>
</dbReference>
<keyword evidence="2" id="KW-1005">Bacterial flagellum biogenesis</keyword>
<evidence type="ECO:0000256" key="1">
    <source>
        <dbReference type="ARBA" id="ARBA00010577"/>
    </source>
</evidence>
<accession>A0A511FDH1</accession>
<proteinExistence type="inferred from homology"/>
<organism evidence="4 6">
    <name type="scientific">Cellulomonas hominis</name>
    <dbReference type="NCBI Taxonomy" id="156981"/>
    <lineage>
        <taxon>Bacteria</taxon>
        <taxon>Bacillati</taxon>
        <taxon>Actinomycetota</taxon>
        <taxon>Actinomycetes</taxon>
        <taxon>Micrococcales</taxon>
        <taxon>Cellulomonadaceae</taxon>
        <taxon>Cellulomonas</taxon>
    </lineage>
</organism>
<keyword evidence="5" id="KW-0969">Cilium</keyword>
<dbReference type="OrthoDB" id="9785233at2"/>
<reference evidence="5 7" key="2">
    <citation type="submission" date="2020-08" db="EMBL/GenBank/DDBJ databases">
        <title>Sequencing the genomes of 1000 actinobacteria strains.</title>
        <authorList>
            <person name="Klenk H.-P."/>
        </authorList>
    </citation>
    <scope>NUCLEOTIDE SEQUENCE [LARGE SCALE GENOMIC DNA]</scope>
    <source>
        <strain evidence="5 7">DSM 9581</strain>
    </source>
</reference>
<dbReference type="EMBL" id="BJVQ01000035">
    <property type="protein sequence ID" value="GEL47296.1"/>
    <property type="molecule type" value="Genomic_DNA"/>
</dbReference>
<dbReference type="Proteomes" id="UP000564629">
    <property type="component" value="Unassembled WGS sequence"/>
</dbReference>
<sequence>MSIDVSYITNSRTDATSSTATPTKELDKDTFLKLLVAQLSNQDPSSPMDTSDMMAQTTQLGMMESLSEIQASSREQFALQMRMASADLVGRQVTWTDAAGTTQTGVVSTVDYAKSVPVLKVGTAEVPLDSVASVSPAPAATSTTTTA</sequence>
<protein>
    <submittedName>
        <fullName evidence="5">Flagellar basal-body rod modification protein FlgD</fullName>
    </submittedName>
</protein>
<keyword evidence="5" id="KW-0282">Flagellum</keyword>
<dbReference type="Pfam" id="PF03963">
    <property type="entry name" value="FlgD"/>
    <property type="match status" value="1"/>
</dbReference>
<evidence type="ECO:0000313" key="4">
    <source>
        <dbReference type="EMBL" id="GEL47296.1"/>
    </source>
</evidence>
<keyword evidence="5" id="KW-0966">Cell projection</keyword>
<dbReference type="RefSeq" id="WP_146838283.1">
    <property type="nucleotide sequence ID" value="NZ_BJVQ01000035.1"/>
</dbReference>
<feature type="compositionally biased region" description="Polar residues" evidence="3">
    <location>
        <begin position="7"/>
        <end position="22"/>
    </location>
</feature>
<dbReference type="AlphaFoldDB" id="A0A511FDH1"/>
<evidence type="ECO:0000313" key="7">
    <source>
        <dbReference type="Proteomes" id="UP000564629"/>
    </source>
</evidence>
<dbReference type="InterPro" id="IPR005648">
    <property type="entry name" value="FlgD"/>
</dbReference>
<evidence type="ECO:0000313" key="6">
    <source>
        <dbReference type="Proteomes" id="UP000321723"/>
    </source>
</evidence>
<evidence type="ECO:0000313" key="5">
    <source>
        <dbReference type="EMBL" id="MBB5472205.1"/>
    </source>
</evidence>
<evidence type="ECO:0000256" key="3">
    <source>
        <dbReference type="SAM" id="MobiDB-lite"/>
    </source>
</evidence>
<comment type="caution">
    <text evidence="4">The sequence shown here is derived from an EMBL/GenBank/DDBJ whole genome shotgun (WGS) entry which is preliminary data.</text>
</comment>
<dbReference type="EMBL" id="JACHDN010000001">
    <property type="protein sequence ID" value="MBB5472205.1"/>
    <property type="molecule type" value="Genomic_DNA"/>
</dbReference>
<feature type="region of interest" description="Disordered" evidence="3">
    <location>
        <begin position="1"/>
        <end position="22"/>
    </location>
</feature>
<comment type="similarity">
    <text evidence="1">Belongs to the FlgD family.</text>
</comment>